<dbReference type="Gene3D" id="2.60.40.10">
    <property type="entry name" value="Immunoglobulins"/>
    <property type="match status" value="1"/>
</dbReference>
<dbReference type="InterPro" id="IPR008964">
    <property type="entry name" value="Invasin/intimin_cell_adhesion"/>
</dbReference>
<protein>
    <submittedName>
        <fullName evidence="6">Ig family protein</fullName>
    </submittedName>
</protein>
<dbReference type="SUPFAM" id="SSF101898">
    <property type="entry name" value="NHL repeat"/>
    <property type="match status" value="1"/>
</dbReference>
<dbReference type="InterPro" id="IPR003343">
    <property type="entry name" value="Big_2"/>
</dbReference>
<feature type="signal peptide" evidence="3">
    <location>
        <begin position="1"/>
        <end position="20"/>
    </location>
</feature>
<dbReference type="InterPro" id="IPR001258">
    <property type="entry name" value="NHL_repeat"/>
</dbReference>
<dbReference type="eggNOG" id="COG3391">
    <property type="taxonomic scope" value="Bacteria"/>
</dbReference>
<dbReference type="SUPFAM" id="SSF81296">
    <property type="entry name" value="E set domains"/>
    <property type="match status" value="1"/>
</dbReference>
<evidence type="ECO:0000256" key="3">
    <source>
        <dbReference type="SAM" id="SignalP"/>
    </source>
</evidence>
<keyword evidence="1" id="KW-0677">Repeat</keyword>
<keyword evidence="3" id="KW-0732">Signal</keyword>
<dbReference type="RefSeq" id="WP_008508437.1">
    <property type="nucleotide sequence ID" value="NZ_CM001403.1"/>
</dbReference>
<dbReference type="SUPFAM" id="SSF49373">
    <property type="entry name" value="Invasin/intimin cell-adhesion fragments"/>
    <property type="match status" value="2"/>
</dbReference>
<dbReference type="Pfam" id="PF13585">
    <property type="entry name" value="CHU_C"/>
    <property type="match status" value="1"/>
</dbReference>
<dbReference type="Gene3D" id="3.30.160.710">
    <property type="match status" value="2"/>
</dbReference>
<dbReference type="Pfam" id="PF01436">
    <property type="entry name" value="NHL"/>
    <property type="match status" value="1"/>
</dbReference>
<evidence type="ECO:0000256" key="1">
    <source>
        <dbReference type="ARBA" id="ARBA00022737"/>
    </source>
</evidence>
<name>H1XZZ8_9SPHI</name>
<dbReference type="InterPro" id="IPR014756">
    <property type="entry name" value="Ig_E-set"/>
</dbReference>
<dbReference type="CDD" id="cd00102">
    <property type="entry name" value="IPT"/>
    <property type="match status" value="1"/>
</dbReference>
<dbReference type="OrthoDB" id="641420at2"/>
<dbReference type="Pfam" id="PF05345">
    <property type="entry name" value="He_PIG"/>
    <property type="match status" value="1"/>
</dbReference>
<reference evidence="6" key="1">
    <citation type="submission" date="2011-09" db="EMBL/GenBank/DDBJ databases">
        <title>The permanent draft genome of Mucilaginibacter paludis DSM 18603.</title>
        <authorList>
            <consortium name="US DOE Joint Genome Institute (JGI-PGF)"/>
            <person name="Lucas S."/>
            <person name="Han J."/>
            <person name="Lapidus A."/>
            <person name="Bruce D."/>
            <person name="Goodwin L."/>
            <person name="Pitluck S."/>
            <person name="Peters L."/>
            <person name="Kyrpides N."/>
            <person name="Mavromatis K."/>
            <person name="Ivanova N."/>
            <person name="Mikhailova N."/>
            <person name="Held B."/>
            <person name="Detter J.C."/>
            <person name="Tapia R."/>
            <person name="Han C."/>
            <person name="Land M."/>
            <person name="Hauser L."/>
            <person name="Markowitz V."/>
            <person name="Cheng J.-F."/>
            <person name="Hugenholtz P."/>
            <person name="Woyke T."/>
            <person name="Wu D."/>
            <person name="Tindall B."/>
            <person name="Brambilla E."/>
            <person name="Klenk H.-P."/>
            <person name="Eisen J.A."/>
        </authorList>
    </citation>
    <scope>NUCLEOTIDE SEQUENCE [LARGE SCALE GENOMIC DNA]</scope>
    <source>
        <strain evidence="6">DSM 18603</strain>
    </source>
</reference>
<dbReference type="GO" id="GO:0016020">
    <property type="term" value="C:membrane"/>
    <property type="evidence" value="ECO:0007669"/>
    <property type="project" value="InterPro"/>
</dbReference>
<feature type="repeat" description="NHL" evidence="2">
    <location>
        <begin position="199"/>
        <end position="229"/>
    </location>
</feature>
<feature type="domain" description="MBG" evidence="5">
    <location>
        <begin position="589"/>
        <end position="664"/>
    </location>
</feature>
<evidence type="ECO:0000313" key="6">
    <source>
        <dbReference type="EMBL" id="EHQ27840.1"/>
    </source>
</evidence>
<dbReference type="STRING" id="714943.Mucpa_3742"/>
<dbReference type="Gene3D" id="2.120.10.30">
    <property type="entry name" value="TolB, C-terminal domain"/>
    <property type="match status" value="4"/>
</dbReference>
<evidence type="ECO:0000256" key="2">
    <source>
        <dbReference type="PROSITE-ProRule" id="PRU00504"/>
    </source>
</evidence>
<dbReference type="PANTHER" id="PTHR13833:SF71">
    <property type="entry name" value="NHL DOMAIN-CONTAINING PROTEIN"/>
    <property type="match status" value="1"/>
</dbReference>
<accession>H1XZZ8</accession>
<dbReference type="InterPro" id="IPR041286">
    <property type="entry name" value="MBG_2"/>
</dbReference>
<dbReference type="InterPro" id="IPR013783">
    <property type="entry name" value="Ig-like_fold"/>
</dbReference>
<dbReference type="Pfam" id="PF18676">
    <property type="entry name" value="MBG_2"/>
    <property type="match status" value="2"/>
</dbReference>
<feature type="chain" id="PRO_5003558130" evidence="3">
    <location>
        <begin position="21"/>
        <end position="929"/>
    </location>
</feature>
<dbReference type="HOGENOM" id="CLU_314695_0_0_10"/>
<gene>
    <name evidence="6" type="ORF">Mucpa_3742</name>
</gene>
<feature type="domain" description="MBG" evidence="5">
    <location>
        <begin position="670"/>
        <end position="745"/>
    </location>
</feature>
<evidence type="ECO:0000313" key="7">
    <source>
        <dbReference type="Proteomes" id="UP000002774"/>
    </source>
</evidence>
<evidence type="ECO:0000259" key="4">
    <source>
        <dbReference type="Pfam" id="PF02368"/>
    </source>
</evidence>
<dbReference type="EMBL" id="CM001403">
    <property type="protein sequence ID" value="EHQ27840.1"/>
    <property type="molecule type" value="Genomic_DNA"/>
</dbReference>
<dbReference type="Gene3D" id="2.60.40.1080">
    <property type="match status" value="1"/>
</dbReference>
<keyword evidence="7" id="KW-1185">Reference proteome</keyword>
<dbReference type="eggNOG" id="COG3468">
    <property type="taxonomic scope" value="Bacteria"/>
</dbReference>
<proteinExistence type="predicted"/>
<dbReference type="SUPFAM" id="SSF49313">
    <property type="entry name" value="Cadherin-like"/>
    <property type="match status" value="1"/>
</dbReference>
<dbReference type="eggNOG" id="COG2373">
    <property type="taxonomic scope" value="Bacteria"/>
</dbReference>
<dbReference type="InterPro" id="IPR015919">
    <property type="entry name" value="Cadherin-like_sf"/>
</dbReference>
<dbReference type="Proteomes" id="UP000002774">
    <property type="component" value="Chromosome"/>
</dbReference>
<organism evidence="6 7">
    <name type="scientific">Mucilaginibacter paludis DSM 18603</name>
    <dbReference type="NCBI Taxonomy" id="714943"/>
    <lineage>
        <taxon>Bacteria</taxon>
        <taxon>Pseudomonadati</taxon>
        <taxon>Bacteroidota</taxon>
        <taxon>Sphingobacteriia</taxon>
        <taxon>Sphingobacteriales</taxon>
        <taxon>Sphingobacteriaceae</taxon>
        <taxon>Mucilaginibacter</taxon>
    </lineage>
</organism>
<dbReference type="PROSITE" id="PS51125">
    <property type="entry name" value="NHL"/>
    <property type="match status" value="1"/>
</dbReference>
<dbReference type="CDD" id="cd14953">
    <property type="entry name" value="NHL_like_1"/>
    <property type="match status" value="1"/>
</dbReference>
<feature type="domain" description="BIG2" evidence="4">
    <location>
        <begin position="520"/>
        <end position="565"/>
    </location>
</feature>
<evidence type="ECO:0000259" key="5">
    <source>
        <dbReference type="Pfam" id="PF18676"/>
    </source>
</evidence>
<dbReference type="GO" id="GO:0005509">
    <property type="term" value="F:calcium ion binding"/>
    <property type="evidence" value="ECO:0007669"/>
    <property type="project" value="InterPro"/>
</dbReference>
<dbReference type="AlphaFoldDB" id="H1XZZ8"/>
<sequence>MKYIYLIIFLFCLNFNTAAALAPGITSFTPTQASKGARITINGTNFSDATSVSFGGTAAMRFTIVSSTTIVATVDAGASGNIAVTTPSGTAVLQGFTYINAPNISYNTPQNYGVGIAITPLAPANSGGPVPATIYGQTSTYAGTGNSGSTNGSALTSTFYSPTRVAADLSGNLYVADRDNNLIRKISSGGLVTTFASGFNQPNGVTVDLNGNVYVADAATNSIKKITPTGSVTVVAGNGSMGSNNGIGSAASFYYPFSVTVDGAGNLYVSDNGNNLIRKIDLAGAVTTLAGSGMAAFADGTGTAASFYGPCGGTLDAMGNLYIADGVNNRVRKVTPLGVVTTVAGNGTRATINGNGTSASLNTPTGATIDIAGIVYVAELDGNCIRKVDPSGNVTILAGSNVAGSANGIGTAASFRRPNDVQADQSGFIYVTDYGNNVIRKILTTGYAIDKTLPPGLTFDPTTGIISGTPTATSPSTIYTITAYNTAGSSTTTVTISVSLATPQTITFPPLNSVIYGAADFSAGATSTNNTIPITYTSSNPAVATVSADGKVHVVGVGQTTITALQAGNSIYNAATPVSQTLTVTPAALIVTISNQTKTYGAANPNFTFTYAGFVNGDDATKLSAQPGVVTTASASSPVGVYTVTGGNAASANYTLTYISGTLTILPAPLIITANNQTRIYGIANPALSLTYTSFVNGDDASKLTAQPTVSTIATATSAIGTYPITVSGASNANYNISYLPGTLTITVAPRILTFNPIPDKVSGDIDFDPGATINTNDAITYASSNPSVATIVNGKIHITGVGSVTITASVAAKANYQDVSPKAQQLLVTDINNNDLAIHPVVTPNGDGINDVLRIDGIKKYPDNKLTLVNVNGIKVFEASGYDNVKNVFDGHSNITGAFQPQGTYFYSLQYHENGQSKRKVGYVVLKY</sequence>
<dbReference type="Pfam" id="PF02368">
    <property type="entry name" value="Big_2"/>
    <property type="match status" value="1"/>
</dbReference>
<dbReference type="PANTHER" id="PTHR13833">
    <property type="match status" value="1"/>
</dbReference>
<dbReference type="InterPro" id="IPR011042">
    <property type="entry name" value="6-blade_b-propeller_TolB-like"/>
</dbReference>
<dbReference type="eggNOG" id="COG2911">
    <property type="taxonomic scope" value="Bacteria"/>
</dbReference>